<sequence>MKNSCITISIHHLIALLILVSLPLLIVACSNSRWYAPEETASVKEAPETHLEQEIRSVMEKGVSLEERKRQLPVIEAAFARLTTPERARNLAALCYIKTLGTPLTPLDMAEIALAETGGHALSSRATSPKGAAGVWQLMPSQARSHGYDPGEMRDDEKCAEAAVRTLLSKLEVADGKLDLAKKYYCGIGPQADAYLRKIRRIRKELQAALNAAGATVAMRTDDVSLTR</sequence>
<dbReference type="PROSITE" id="PS51257">
    <property type="entry name" value="PROKAR_LIPOPROTEIN"/>
    <property type="match status" value="1"/>
</dbReference>
<evidence type="ECO:0000259" key="1">
    <source>
        <dbReference type="Pfam" id="PF01464"/>
    </source>
</evidence>
<name>A0ABN8HCQ8_9BACT</name>
<keyword evidence="3" id="KW-1185">Reference proteome</keyword>
<evidence type="ECO:0000313" key="2">
    <source>
        <dbReference type="EMBL" id="CAH2030410.1"/>
    </source>
</evidence>
<dbReference type="SUPFAM" id="SSF53955">
    <property type="entry name" value="Lysozyme-like"/>
    <property type="match status" value="1"/>
</dbReference>
<dbReference type="Proteomes" id="UP001295463">
    <property type="component" value="Chromosome"/>
</dbReference>
<feature type="domain" description="Transglycosylase SLT" evidence="1">
    <location>
        <begin position="122"/>
        <end position="190"/>
    </location>
</feature>
<protein>
    <submittedName>
        <fullName evidence="2">SLT domain-containing protein</fullName>
    </submittedName>
</protein>
<gene>
    <name evidence="2" type="ORF">GEAMG1_0593</name>
</gene>
<dbReference type="EMBL" id="OW150024">
    <property type="protein sequence ID" value="CAH2030410.1"/>
    <property type="molecule type" value="Genomic_DNA"/>
</dbReference>
<organism evidence="2 3">
    <name type="scientific">Trichlorobacter ammonificans</name>
    <dbReference type="NCBI Taxonomy" id="2916410"/>
    <lineage>
        <taxon>Bacteria</taxon>
        <taxon>Pseudomonadati</taxon>
        <taxon>Thermodesulfobacteriota</taxon>
        <taxon>Desulfuromonadia</taxon>
        <taxon>Geobacterales</taxon>
        <taxon>Geobacteraceae</taxon>
        <taxon>Trichlorobacter</taxon>
    </lineage>
</organism>
<dbReference type="InterPro" id="IPR008258">
    <property type="entry name" value="Transglycosylase_SLT_dom_1"/>
</dbReference>
<reference evidence="2 3" key="1">
    <citation type="submission" date="2022-03" db="EMBL/GenBank/DDBJ databases">
        <authorList>
            <person name="Koch H."/>
        </authorList>
    </citation>
    <scope>NUCLEOTIDE SEQUENCE [LARGE SCALE GENOMIC DNA]</scope>
    <source>
        <strain evidence="2 3">G1</strain>
    </source>
</reference>
<dbReference type="InterPro" id="IPR023346">
    <property type="entry name" value="Lysozyme-like_dom_sf"/>
</dbReference>
<dbReference type="RefSeq" id="WP_305731347.1">
    <property type="nucleotide sequence ID" value="NZ_OW150024.1"/>
</dbReference>
<dbReference type="Pfam" id="PF01464">
    <property type="entry name" value="SLT"/>
    <property type="match status" value="1"/>
</dbReference>
<dbReference type="Gene3D" id="1.10.530.10">
    <property type="match status" value="1"/>
</dbReference>
<evidence type="ECO:0000313" key="3">
    <source>
        <dbReference type="Proteomes" id="UP001295463"/>
    </source>
</evidence>
<accession>A0ABN8HCQ8</accession>
<proteinExistence type="predicted"/>